<evidence type="ECO:0000256" key="1">
    <source>
        <dbReference type="ARBA" id="ARBA00023002"/>
    </source>
</evidence>
<feature type="domain" description="4-carboxy-2-hydroxymuconate-6-semialdehyde dehydrogenase-like C-terminal" evidence="3">
    <location>
        <begin position="127"/>
        <end position="267"/>
    </location>
</feature>
<evidence type="ECO:0000313" key="4">
    <source>
        <dbReference type="EMBL" id="RIV80140.1"/>
    </source>
</evidence>
<evidence type="ECO:0000259" key="2">
    <source>
        <dbReference type="Pfam" id="PF01408"/>
    </source>
</evidence>
<dbReference type="InterPro" id="IPR050463">
    <property type="entry name" value="Gfo/Idh/MocA_oxidrdct_glycsds"/>
</dbReference>
<dbReference type="AlphaFoldDB" id="A0A3A1P2X0"/>
<dbReference type="Gene3D" id="3.40.50.720">
    <property type="entry name" value="NAD(P)-binding Rossmann-like Domain"/>
    <property type="match status" value="1"/>
</dbReference>
<dbReference type="InterPro" id="IPR045560">
    <property type="entry name" value="LigC_C"/>
</dbReference>
<dbReference type="Proteomes" id="UP000265366">
    <property type="component" value="Unassembled WGS sequence"/>
</dbReference>
<proteinExistence type="predicted"/>
<accession>A0A3A1P2X0</accession>
<protein>
    <submittedName>
        <fullName evidence="4">Gfo/Idh/MocA family oxidoreductase</fullName>
    </submittedName>
</protein>
<dbReference type="Pfam" id="PF01408">
    <property type="entry name" value="GFO_IDH_MocA"/>
    <property type="match status" value="1"/>
</dbReference>
<dbReference type="SUPFAM" id="SSF55347">
    <property type="entry name" value="Glyceraldehyde-3-phosphate dehydrogenase-like, C-terminal domain"/>
    <property type="match status" value="1"/>
</dbReference>
<dbReference type="GO" id="GO:0000166">
    <property type="term" value="F:nucleotide binding"/>
    <property type="evidence" value="ECO:0007669"/>
    <property type="project" value="InterPro"/>
</dbReference>
<evidence type="ECO:0000313" key="5">
    <source>
        <dbReference type="Proteomes" id="UP000265366"/>
    </source>
</evidence>
<keyword evidence="5" id="KW-1185">Reference proteome</keyword>
<feature type="domain" description="Gfo/Idh/MocA-like oxidoreductase N-terminal" evidence="2">
    <location>
        <begin position="2"/>
        <end position="121"/>
    </location>
</feature>
<dbReference type="InterPro" id="IPR000683">
    <property type="entry name" value="Gfo/Idh/MocA-like_OxRdtase_N"/>
</dbReference>
<name>A0A3A1P2X0_9SPHN</name>
<dbReference type="EMBL" id="QXFM01000144">
    <property type="protein sequence ID" value="RIV80140.1"/>
    <property type="molecule type" value="Genomic_DNA"/>
</dbReference>
<dbReference type="Pfam" id="PF19858">
    <property type="entry name" value="OxRdtase_C"/>
    <property type="match status" value="1"/>
</dbReference>
<dbReference type="PANTHER" id="PTHR43818:SF11">
    <property type="entry name" value="BCDNA.GH03377"/>
    <property type="match status" value="1"/>
</dbReference>
<dbReference type="RefSeq" id="WP_119594901.1">
    <property type="nucleotide sequence ID" value="NZ_QXFM01000144.1"/>
</dbReference>
<dbReference type="GO" id="GO:0016491">
    <property type="term" value="F:oxidoreductase activity"/>
    <property type="evidence" value="ECO:0007669"/>
    <property type="project" value="UniProtKB-KW"/>
</dbReference>
<organism evidence="4 5">
    <name type="scientific">Aurantiacibacter xanthus</name>
    <dbReference type="NCBI Taxonomy" id="1784712"/>
    <lineage>
        <taxon>Bacteria</taxon>
        <taxon>Pseudomonadati</taxon>
        <taxon>Pseudomonadota</taxon>
        <taxon>Alphaproteobacteria</taxon>
        <taxon>Sphingomonadales</taxon>
        <taxon>Erythrobacteraceae</taxon>
        <taxon>Aurantiacibacter</taxon>
    </lineage>
</organism>
<gene>
    <name evidence="4" type="ORF">D2V17_20020</name>
</gene>
<sequence>MVRIALIGAGAIGERHATALANIDSAELAIVVSRTEEEAGKLGSAFSVPEIGTSFETALDRTDIDAVILATPTQMHAAQALQCLDVGKHVLVEIPLADSWHDALTVHERAQDCPQLAMVAHTSRYYPSNQYLRRLICAGKFDLLQMAAQTHFMRRSNLNAKGEPRVWTDHLLWHHAAHTIDLFAWQAGPIAEVQAMQGPVHPELGIAMDMCIQLKSRLGALCTLSLSFNNDGPIGSTFRYIGDAGTYIARRLGLEDGYGRPVDISGLGLPEDGVEVQDRDFVTAIETGKYPLTTVEDGLEAYRVIGQIEAQFHA</sequence>
<reference evidence="4 5" key="1">
    <citation type="submission" date="2018-08" db="EMBL/GenBank/DDBJ databases">
        <title>Erythrobacter zhengii sp.nov., a bacterium isolated from deep-sea sediment.</title>
        <authorList>
            <person name="Fang C."/>
            <person name="Wu Y.-H."/>
            <person name="Sun C."/>
            <person name="Wang H."/>
            <person name="Cheng H."/>
            <person name="Meng F.-X."/>
            <person name="Wang C.-S."/>
            <person name="Xu X.-W."/>
        </authorList>
    </citation>
    <scope>NUCLEOTIDE SEQUENCE [LARGE SCALE GENOMIC DNA]</scope>
    <source>
        <strain evidence="4 5">CCTCC AB 2015396</strain>
    </source>
</reference>
<comment type="caution">
    <text evidence="4">The sequence shown here is derived from an EMBL/GenBank/DDBJ whole genome shotgun (WGS) entry which is preliminary data.</text>
</comment>
<dbReference type="Gene3D" id="3.30.360.10">
    <property type="entry name" value="Dihydrodipicolinate Reductase, domain 2"/>
    <property type="match status" value="1"/>
</dbReference>
<evidence type="ECO:0000259" key="3">
    <source>
        <dbReference type="Pfam" id="PF19858"/>
    </source>
</evidence>
<dbReference type="OrthoDB" id="9792935at2"/>
<dbReference type="InterPro" id="IPR036291">
    <property type="entry name" value="NAD(P)-bd_dom_sf"/>
</dbReference>
<keyword evidence="1" id="KW-0560">Oxidoreductase</keyword>
<dbReference type="PANTHER" id="PTHR43818">
    <property type="entry name" value="BCDNA.GH03377"/>
    <property type="match status" value="1"/>
</dbReference>
<dbReference type="SUPFAM" id="SSF51735">
    <property type="entry name" value="NAD(P)-binding Rossmann-fold domains"/>
    <property type="match status" value="1"/>
</dbReference>